<reference evidence="8 9" key="1">
    <citation type="submission" date="2020-08" db="EMBL/GenBank/DDBJ databases">
        <title>Aquariorum lacteus gen. nov., sp. nov., a new member of the family Comamonadaceae, isolated from freshwater aquarium.</title>
        <authorList>
            <person name="Chun S.-J."/>
        </authorList>
    </citation>
    <scope>NUCLEOTIDE SEQUENCE [LARGE SCALE GENOMIC DNA]</scope>
    <source>
        <strain evidence="8 9">SJAQ100</strain>
    </source>
</reference>
<sequence length="723" mass="79010">MSASTTGLTLNSRSRPLREAVEVLSSMRFAIALLTVICIASVIGTVVTQREPSANYVNQFGPFWAALFERIGLYNVYSAWWFLLILAFLVISTSLCIARNAPKILVDLRSFKEQVRANALKAFPHRGEGELAETREAALQRVTGLLGGRGWRYKLDLREARPGQPGGVMVAARQGAVNKLGYLAAHGAIVLICIGGLFDGDLIVQAQMALGGKQAYRGDGALSTVPPEHVLSPSNPTYRGSLFVGEGQRSGVAVLNLADGIVLQPLPFEIELKKFVVDYYETGMPKLFSSQVLIRDRETGEVREETIRVNHPAESHGIAIYQSSFEDGGSRLKFKAWPLKGGPAFEVEGAVGGRTQLSESGSGEKLGLEFTGLRTINVENVARPGAGEGTAVDVRKVDLVDSVQRHLGSGAQAPTERTLRNIGPSFSYKLRDAAGQAREFNNYMLPVELDGQRVFLAGMRDNPNESFRYLRIPVDAEGSVGDWMRLQNALRDPARRQAAAARYVERATPDERPEMREALRASALRTLGIFAGAERIDPPGSTAPAGPPPAGLMAISAFLERNVPETERERTSEVLLRILNGSLLELLQQAREADGLKPLALDETLQGFMSQSLIALSDVAFFPAPLLLTLQNFEQVQASVFQVTRAPGKTLVYLGCALLILGVFAMLYIRERRLWVWLEDAGEGRTRLATALSSTRQTLDTDREFEQLRTALLAGPRTEERPA</sequence>
<protein>
    <submittedName>
        <fullName evidence="8">Cytochrome c biogenesis protein ResB</fullName>
    </submittedName>
</protein>
<proteinExistence type="predicted"/>
<feature type="transmembrane region" description="Helical" evidence="6">
    <location>
        <begin position="180"/>
        <end position="198"/>
    </location>
</feature>
<feature type="transmembrane region" description="Helical" evidence="6">
    <location>
        <begin position="21"/>
        <end position="43"/>
    </location>
</feature>
<dbReference type="GO" id="GO:0016020">
    <property type="term" value="C:membrane"/>
    <property type="evidence" value="ECO:0007669"/>
    <property type="project" value="UniProtKB-SubCell"/>
</dbReference>
<evidence type="ECO:0000313" key="9">
    <source>
        <dbReference type="Proteomes" id="UP000586093"/>
    </source>
</evidence>
<feature type="transmembrane region" description="Helical" evidence="6">
    <location>
        <begin position="651"/>
        <end position="669"/>
    </location>
</feature>
<dbReference type="Proteomes" id="UP000586093">
    <property type="component" value="Unassembled WGS sequence"/>
</dbReference>
<keyword evidence="9" id="KW-1185">Reference proteome</keyword>
<dbReference type="EMBL" id="JACIVI010000002">
    <property type="protein sequence ID" value="MBB1162178.1"/>
    <property type="molecule type" value="Genomic_DNA"/>
</dbReference>
<keyword evidence="2 6" id="KW-0812">Transmembrane</keyword>
<comment type="subcellular location">
    <subcellularLocation>
        <location evidence="1">Membrane</location>
        <topology evidence="1">Multi-pass membrane protein</topology>
    </subcellularLocation>
</comment>
<dbReference type="InterPro" id="IPR023494">
    <property type="entry name" value="Cyt_c_bgen_Ccs1/CcsB/ResB"/>
</dbReference>
<dbReference type="PANTHER" id="PTHR31566:SF0">
    <property type="entry name" value="CYTOCHROME C BIOGENESIS PROTEIN CCS1, CHLOROPLASTIC"/>
    <property type="match status" value="1"/>
</dbReference>
<name>A0A839HRE9_9BURK</name>
<dbReference type="RefSeq" id="WP_182663824.1">
    <property type="nucleotide sequence ID" value="NZ_JACIVI010000002.1"/>
</dbReference>
<dbReference type="InterPro" id="IPR007816">
    <property type="entry name" value="ResB-like_domain"/>
</dbReference>
<evidence type="ECO:0000256" key="5">
    <source>
        <dbReference type="ARBA" id="ARBA00023136"/>
    </source>
</evidence>
<comment type="caution">
    <text evidence="8">The sequence shown here is derived from an EMBL/GenBank/DDBJ whole genome shotgun (WGS) entry which is preliminary data.</text>
</comment>
<evidence type="ECO:0000259" key="7">
    <source>
        <dbReference type="Pfam" id="PF05140"/>
    </source>
</evidence>
<dbReference type="PANTHER" id="PTHR31566">
    <property type="entry name" value="CYTOCHROME C BIOGENESIS PROTEIN CCS1, CHLOROPLASTIC"/>
    <property type="match status" value="1"/>
</dbReference>
<keyword evidence="5 6" id="KW-0472">Membrane</keyword>
<keyword evidence="4 6" id="KW-1133">Transmembrane helix</keyword>
<dbReference type="GO" id="GO:0017004">
    <property type="term" value="P:cytochrome complex assembly"/>
    <property type="evidence" value="ECO:0007669"/>
    <property type="project" value="UniProtKB-KW"/>
</dbReference>
<evidence type="ECO:0000313" key="8">
    <source>
        <dbReference type="EMBL" id="MBB1162178.1"/>
    </source>
</evidence>
<keyword evidence="3" id="KW-0201">Cytochrome c-type biogenesis</keyword>
<accession>A0A839HRE9</accession>
<evidence type="ECO:0000256" key="2">
    <source>
        <dbReference type="ARBA" id="ARBA00022692"/>
    </source>
</evidence>
<organism evidence="8 9">
    <name type="scientific">Aquariibacter albus</name>
    <dbReference type="NCBI Taxonomy" id="2759899"/>
    <lineage>
        <taxon>Bacteria</taxon>
        <taxon>Pseudomonadati</taxon>
        <taxon>Pseudomonadota</taxon>
        <taxon>Betaproteobacteria</taxon>
        <taxon>Burkholderiales</taxon>
        <taxon>Sphaerotilaceae</taxon>
        <taxon>Aquariibacter</taxon>
    </lineage>
</organism>
<evidence type="ECO:0000256" key="3">
    <source>
        <dbReference type="ARBA" id="ARBA00022748"/>
    </source>
</evidence>
<evidence type="ECO:0000256" key="6">
    <source>
        <dbReference type="SAM" id="Phobius"/>
    </source>
</evidence>
<gene>
    <name evidence="8" type="ORF">H4F90_09305</name>
</gene>
<evidence type="ECO:0000256" key="1">
    <source>
        <dbReference type="ARBA" id="ARBA00004141"/>
    </source>
</evidence>
<dbReference type="AlphaFoldDB" id="A0A839HRE9"/>
<feature type="domain" description="ResB-like" evidence="7">
    <location>
        <begin position="27"/>
        <end position="706"/>
    </location>
</feature>
<dbReference type="Pfam" id="PF05140">
    <property type="entry name" value="ResB"/>
    <property type="match status" value="1"/>
</dbReference>
<feature type="transmembrane region" description="Helical" evidence="6">
    <location>
        <begin position="79"/>
        <end position="98"/>
    </location>
</feature>
<evidence type="ECO:0000256" key="4">
    <source>
        <dbReference type="ARBA" id="ARBA00022989"/>
    </source>
</evidence>